<comment type="caution">
    <text evidence="1">The sequence shown here is derived from an EMBL/GenBank/DDBJ whole genome shotgun (WGS) entry which is preliminary data.</text>
</comment>
<evidence type="ECO:0000313" key="2">
    <source>
        <dbReference type="Proteomes" id="UP000593576"/>
    </source>
</evidence>
<protein>
    <submittedName>
        <fullName evidence="1">Uncharacterized protein</fullName>
    </submittedName>
</protein>
<sequence>MFVLKESPLILRRRLRWFQIT</sequence>
<name>A0A7J9LR15_GOSSC</name>
<dbReference type="Proteomes" id="UP000593576">
    <property type="component" value="Unassembled WGS sequence"/>
</dbReference>
<evidence type="ECO:0000313" key="1">
    <source>
        <dbReference type="EMBL" id="MBA0861098.1"/>
    </source>
</evidence>
<proteinExistence type="predicted"/>
<organism evidence="1 2">
    <name type="scientific">Gossypium schwendimanii</name>
    <name type="common">Cotton</name>
    <dbReference type="NCBI Taxonomy" id="34291"/>
    <lineage>
        <taxon>Eukaryota</taxon>
        <taxon>Viridiplantae</taxon>
        <taxon>Streptophyta</taxon>
        <taxon>Embryophyta</taxon>
        <taxon>Tracheophyta</taxon>
        <taxon>Spermatophyta</taxon>
        <taxon>Magnoliopsida</taxon>
        <taxon>eudicotyledons</taxon>
        <taxon>Gunneridae</taxon>
        <taxon>Pentapetalae</taxon>
        <taxon>rosids</taxon>
        <taxon>malvids</taxon>
        <taxon>Malvales</taxon>
        <taxon>Malvaceae</taxon>
        <taxon>Malvoideae</taxon>
        <taxon>Gossypium</taxon>
    </lineage>
</organism>
<keyword evidence="2" id="KW-1185">Reference proteome</keyword>
<gene>
    <name evidence="1" type="ORF">Goshw_024461</name>
</gene>
<dbReference type="EMBL" id="JABFAF010000007">
    <property type="protein sequence ID" value="MBA0861098.1"/>
    <property type="molecule type" value="Genomic_DNA"/>
</dbReference>
<reference evidence="1 2" key="1">
    <citation type="journal article" date="2019" name="Genome Biol. Evol.">
        <title>Insights into the evolution of the New World diploid cottons (Gossypium, subgenus Houzingenia) based on genome sequencing.</title>
        <authorList>
            <person name="Grover C.E."/>
            <person name="Arick M.A. 2nd"/>
            <person name="Thrash A."/>
            <person name="Conover J.L."/>
            <person name="Sanders W.S."/>
            <person name="Peterson D.G."/>
            <person name="Frelichowski J.E."/>
            <person name="Scheffler J.A."/>
            <person name="Scheffler B.E."/>
            <person name="Wendel J.F."/>
        </authorList>
    </citation>
    <scope>NUCLEOTIDE SEQUENCE [LARGE SCALE GENOMIC DNA]</scope>
    <source>
        <strain evidence="1">1</strain>
        <tissue evidence="1">Leaf</tissue>
    </source>
</reference>
<dbReference type="AlphaFoldDB" id="A0A7J9LR15"/>
<accession>A0A7J9LR15</accession>